<dbReference type="OrthoDB" id="3026777at2759"/>
<feature type="transmembrane region" description="Helical" evidence="5">
    <location>
        <begin position="334"/>
        <end position="354"/>
    </location>
</feature>
<dbReference type="PANTHER" id="PTHR23507:SF1">
    <property type="entry name" value="FI18259P1-RELATED"/>
    <property type="match status" value="1"/>
</dbReference>
<keyword evidence="2 5" id="KW-0812">Transmembrane</keyword>
<dbReference type="EMBL" id="UZAE01014297">
    <property type="protein sequence ID" value="VDO13053.1"/>
    <property type="molecule type" value="Genomic_DNA"/>
</dbReference>
<feature type="transmembrane region" description="Helical" evidence="5">
    <location>
        <begin position="108"/>
        <end position="127"/>
    </location>
</feature>
<dbReference type="STRING" id="102285.A0A0R3TX44"/>
<gene>
    <name evidence="7" type="ORF">HNAJ_LOCUS12417</name>
</gene>
<feature type="transmembrane region" description="Helical" evidence="5">
    <location>
        <begin position="206"/>
        <end position="226"/>
    </location>
</feature>
<dbReference type="InterPro" id="IPR036259">
    <property type="entry name" value="MFS_trans_sf"/>
</dbReference>
<sequence length="488" mass="53651">MLQNQLPNLVIFIFLIYKTTETLLQTSTRLQVYRLVCNYITGTDSMDLNSVCLRYAEVDKIDSDLDNPIQKNAAPFIIGYRVLLNLPAMFICLILGTWSDSNGRKTPMVIPMIGACLACCLFGVTLIPGYSSIPFQMAWLLTGALLYGLCGKSSALGMGAHSYITDCSTENERTTRIGRLMGSNFIGLCLGSLLVTLFYYLSSYGWVLLFVVAFNIGTLIILVVLVKESVSINSHDDIGCEYGSLYVMNQPTEDETASGSRETSHKSGRRCCVTMMNSLAESWNYLSRQRPNGRHIYIRILLGAVLFNQVTKAGEQDSILLYVVRRDIGWTDGIYGAYLGVYYASMAINLILIFPLVDYLFHPSDVTLILIGLVMKSIRLIGTALTTDTMLIFSFAVIGASAGFIISSLRSLITKLADSGEVGTSFALMSVLETFANLFGSILFTSVYAATVSVFPGCIFIIDACLHIAMIGLMAWLGWRLNELPGSN</sequence>
<dbReference type="SUPFAM" id="SSF103473">
    <property type="entry name" value="MFS general substrate transporter"/>
    <property type="match status" value="1"/>
</dbReference>
<evidence type="ECO:0000313" key="7">
    <source>
        <dbReference type="EMBL" id="VDO13053.1"/>
    </source>
</evidence>
<reference evidence="7 8" key="2">
    <citation type="submission" date="2018-11" db="EMBL/GenBank/DDBJ databases">
        <authorList>
            <consortium name="Pathogen Informatics"/>
        </authorList>
    </citation>
    <scope>NUCLEOTIDE SEQUENCE [LARGE SCALE GENOMIC DNA]</scope>
</reference>
<evidence type="ECO:0000313" key="9">
    <source>
        <dbReference type="WBParaSite" id="HNAJ_0001243201-mRNA-1"/>
    </source>
</evidence>
<keyword evidence="4 5" id="KW-0472">Membrane</keyword>
<evidence type="ECO:0000313" key="8">
    <source>
        <dbReference type="Proteomes" id="UP000278807"/>
    </source>
</evidence>
<name>A0A0R3TX44_RODNA</name>
<dbReference type="WBParaSite" id="HNAJ_0001243201-mRNA-1">
    <property type="protein sequence ID" value="HNAJ_0001243201-mRNA-1"/>
    <property type="gene ID" value="HNAJ_0001243201"/>
</dbReference>
<evidence type="ECO:0000256" key="3">
    <source>
        <dbReference type="ARBA" id="ARBA00022989"/>
    </source>
</evidence>
<dbReference type="AlphaFoldDB" id="A0A0R3TX44"/>
<dbReference type="PANTHER" id="PTHR23507">
    <property type="entry name" value="ZGC:174356"/>
    <property type="match status" value="1"/>
</dbReference>
<evidence type="ECO:0000256" key="6">
    <source>
        <dbReference type="SAM" id="SignalP"/>
    </source>
</evidence>
<protein>
    <submittedName>
        <fullName evidence="9">Proton-coupled folate transporter</fullName>
    </submittedName>
</protein>
<feature type="chain" id="PRO_5043132121" evidence="6">
    <location>
        <begin position="23"/>
        <end position="488"/>
    </location>
</feature>
<keyword evidence="6" id="KW-0732">Signal</keyword>
<feature type="transmembrane region" description="Helical" evidence="5">
    <location>
        <begin position="133"/>
        <end position="150"/>
    </location>
</feature>
<keyword evidence="3 5" id="KW-1133">Transmembrane helix</keyword>
<evidence type="ECO:0000256" key="1">
    <source>
        <dbReference type="ARBA" id="ARBA00004141"/>
    </source>
</evidence>
<organism evidence="9">
    <name type="scientific">Rodentolepis nana</name>
    <name type="common">Dwarf tapeworm</name>
    <name type="synonym">Hymenolepis nana</name>
    <dbReference type="NCBI Taxonomy" id="102285"/>
    <lineage>
        <taxon>Eukaryota</taxon>
        <taxon>Metazoa</taxon>
        <taxon>Spiralia</taxon>
        <taxon>Lophotrochozoa</taxon>
        <taxon>Platyhelminthes</taxon>
        <taxon>Cestoda</taxon>
        <taxon>Eucestoda</taxon>
        <taxon>Cyclophyllidea</taxon>
        <taxon>Hymenolepididae</taxon>
        <taxon>Rodentolepis</taxon>
    </lineage>
</organism>
<dbReference type="Pfam" id="PF07690">
    <property type="entry name" value="MFS_1"/>
    <property type="match status" value="1"/>
</dbReference>
<keyword evidence="8" id="KW-1185">Reference proteome</keyword>
<feature type="transmembrane region" description="Helical" evidence="5">
    <location>
        <begin position="180"/>
        <end position="200"/>
    </location>
</feature>
<comment type="subcellular location">
    <subcellularLocation>
        <location evidence="1">Membrane</location>
        <topology evidence="1">Multi-pass membrane protein</topology>
    </subcellularLocation>
</comment>
<feature type="transmembrane region" description="Helical" evidence="5">
    <location>
        <begin position="391"/>
        <end position="413"/>
    </location>
</feature>
<dbReference type="GO" id="GO:0016020">
    <property type="term" value="C:membrane"/>
    <property type="evidence" value="ECO:0007669"/>
    <property type="project" value="UniProtKB-SubCell"/>
</dbReference>
<evidence type="ECO:0000256" key="5">
    <source>
        <dbReference type="SAM" id="Phobius"/>
    </source>
</evidence>
<reference evidence="9" key="1">
    <citation type="submission" date="2017-02" db="UniProtKB">
        <authorList>
            <consortium name="WormBaseParasite"/>
        </authorList>
    </citation>
    <scope>IDENTIFICATION</scope>
</reference>
<accession>A0A0R3TX44</accession>
<dbReference type="GO" id="GO:0022857">
    <property type="term" value="F:transmembrane transporter activity"/>
    <property type="evidence" value="ECO:0007669"/>
    <property type="project" value="InterPro"/>
</dbReference>
<evidence type="ECO:0000256" key="4">
    <source>
        <dbReference type="ARBA" id="ARBA00023136"/>
    </source>
</evidence>
<feature type="transmembrane region" description="Helical" evidence="5">
    <location>
        <begin position="425"/>
        <end position="448"/>
    </location>
</feature>
<dbReference type="Proteomes" id="UP000278807">
    <property type="component" value="Unassembled WGS sequence"/>
</dbReference>
<feature type="transmembrane region" description="Helical" evidence="5">
    <location>
        <begin position="366"/>
        <end position="385"/>
    </location>
</feature>
<dbReference type="InterPro" id="IPR011701">
    <property type="entry name" value="MFS"/>
</dbReference>
<proteinExistence type="predicted"/>
<feature type="transmembrane region" description="Helical" evidence="5">
    <location>
        <begin position="454"/>
        <end position="479"/>
    </location>
</feature>
<feature type="signal peptide" evidence="6">
    <location>
        <begin position="1"/>
        <end position="22"/>
    </location>
</feature>
<dbReference type="Gene3D" id="1.20.1250.20">
    <property type="entry name" value="MFS general substrate transporter like domains"/>
    <property type="match status" value="1"/>
</dbReference>
<feature type="transmembrane region" description="Helical" evidence="5">
    <location>
        <begin position="73"/>
        <end position="96"/>
    </location>
</feature>
<evidence type="ECO:0000256" key="2">
    <source>
        <dbReference type="ARBA" id="ARBA00022692"/>
    </source>
</evidence>